<dbReference type="InterPro" id="IPR000719">
    <property type="entry name" value="Prot_kinase_dom"/>
</dbReference>
<dbReference type="SMART" id="SM00220">
    <property type="entry name" value="S_TKc"/>
    <property type="match status" value="1"/>
</dbReference>
<dbReference type="CDD" id="cd14066">
    <property type="entry name" value="STKc_IRAK"/>
    <property type="match status" value="1"/>
</dbReference>
<evidence type="ECO:0000259" key="20">
    <source>
        <dbReference type="PROSITE" id="PS50011"/>
    </source>
</evidence>
<dbReference type="Pfam" id="PF01657">
    <property type="entry name" value="Stress-antifung"/>
    <property type="match status" value="2"/>
</dbReference>
<evidence type="ECO:0008006" key="24">
    <source>
        <dbReference type="Google" id="ProtNLM"/>
    </source>
</evidence>
<keyword evidence="8" id="KW-0418">Kinase</keyword>
<dbReference type="InterPro" id="IPR002902">
    <property type="entry name" value="GNK2"/>
</dbReference>
<evidence type="ECO:0000256" key="7">
    <source>
        <dbReference type="ARBA" id="ARBA00022741"/>
    </source>
</evidence>
<dbReference type="Gene3D" id="3.30.200.20">
    <property type="entry name" value="Phosphorylase Kinase, domain 1"/>
    <property type="match status" value="1"/>
</dbReference>
<evidence type="ECO:0000256" key="4">
    <source>
        <dbReference type="ARBA" id="ARBA00022692"/>
    </source>
</evidence>
<evidence type="ECO:0000256" key="2">
    <source>
        <dbReference type="ARBA" id="ARBA00022527"/>
    </source>
</evidence>
<keyword evidence="6" id="KW-0677">Repeat</keyword>
<proteinExistence type="predicted"/>
<keyword evidence="5 19" id="KW-0732">Signal</keyword>
<dbReference type="Gene3D" id="1.10.510.10">
    <property type="entry name" value="Transferase(Phosphotransferase) domain 1"/>
    <property type="match status" value="1"/>
</dbReference>
<evidence type="ECO:0000256" key="12">
    <source>
        <dbReference type="ARBA" id="ARBA00023170"/>
    </source>
</evidence>
<organism evidence="22 23">
    <name type="scientific">Linum trigynum</name>
    <dbReference type="NCBI Taxonomy" id="586398"/>
    <lineage>
        <taxon>Eukaryota</taxon>
        <taxon>Viridiplantae</taxon>
        <taxon>Streptophyta</taxon>
        <taxon>Embryophyta</taxon>
        <taxon>Tracheophyta</taxon>
        <taxon>Spermatophyta</taxon>
        <taxon>Magnoliopsida</taxon>
        <taxon>eudicotyledons</taxon>
        <taxon>Gunneridae</taxon>
        <taxon>Pentapetalae</taxon>
        <taxon>rosids</taxon>
        <taxon>fabids</taxon>
        <taxon>Malpighiales</taxon>
        <taxon>Linaceae</taxon>
        <taxon>Linum</taxon>
    </lineage>
</organism>
<evidence type="ECO:0000256" key="10">
    <source>
        <dbReference type="ARBA" id="ARBA00022989"/>
    </source>
</evidence>
<keyword evidence="11 18" id="KW-0472">Membrane</keyword>
<dbReference type="Gene3D" id="3.30.430.20">
    <property type="entry name" value="Gnk2 domain, C-X8-C-X2-C motif"/>
    <property type="match status" value="2"/>
</dbReference>
<dbReference type="PROSITE" id="PS51473">
    <property type="entry name" value="GNK2"/>
    <property type="match status" value="2"/>
</dbReference>
<sequence>MNPPSLVVLHLIILLLPFCTTAQPPEFRLMSCYNDAGGNYTAGSTYRRNLDTLLSSLSADNQTTTGFYNLSMGQVNAIGLCRGDVSLEECRGCMADATRRILVDCPVQKTAFGHYGNTCQIRYSNRSIYGSLEPNPSLYLWNTQNASDPTRFDGALNDLLVGLRVSAAGGSSVRKFATGTARQGFVTVYGLVQCSPDLSRQRCDDCLAAAIGQIVGGRIGGQIWQPCCRVGYETHRFYAGTEPPPPMSPTSSPPPPAPAGRGSKSTRKTAVVVIPIVCAIVLSFSFIFFCHRRRLKRSRIPNQSQRDATTDEIINEGFLQFDFQIIRAATNDFSIESKLGEGGFGVVYKGMLSSGQEVAVKRLRKDSAQGDIEFKNEVKLVAKLQHRNLVRLLGFCLKGRERLLIYEFIPNASLDHFLFDVDKRKDLNWERRYKIIIGVTRGMIYLHEDSRLKIIHRDLKASNILLDVEMDPKISDFGMARLFDMDETRAITNRIVGTYGYMAPEYAMHGQFSVKSDVFSFGVLILEIVSGHKNKHIHGTSSMEDLLSYAWKNWRNGTYTNLIDPSLGNNVPGGDVARCIHIGLLCVQENVNDRPTMAAVALMLSSHSVTLPLPSKPAFFIHNSTTTGGGSSSSSSRGHSSSNNSRERTTDDHSGSDEALPFSRNEVSLSEFYPR</sequence>
<feature type="chain" id="PRO_5043460920" description="Cysteine-rich receptor-like protein kinase 29" evidence="19">
    <location>
        <begin position="23"/>
        <end position="675"/>
    </location>
</feature>
<feature type="binding site" evidence="16">
    <location>
        <position position="361"/>
    </location>
    <ligand>
        <name>ATP</name>
        <dbReference type="ChEBI" id="CHEBI:30616"/>
    </ligand>
</feature>
<dbReference type="PROSITE" id="PS00108">
    <property type="entry name" value="PROTEIN_KINASE_ST"/>
    <property type="match status" value="1"/>
</dbReference>
<evidence type="ECO:0000256" key="14">
    <source>
        <dbReference type="ARBA" id="ARBA00047558"/>
    </source>
</evidence>
<feature type="region of interest" description="Disordered" evidence="17">
    <location>
        <begin position="239"/>
        <end position="264"/>
    </location>
</feature>
<evidence type="ECO:0000256" key="9">
    <source>
        <dbReference type="ARBA" id="ARBA00022840"/>
    </source>
</evidence>
<evidence type="ECO:0000256" key="6">
    <source>
        <dbReference type="ARBA" id="ARBA00022737"/>
    </source>
</evidence>
<dbReference type="PROSITE" id="PS00107">
    <property type="entry name" value="PROTEIN_KINASE_ATP"/>
    <property type="match status" value="1"/>
</dbReference>
<evidence type="ECO:0000256" key="18">
    <source>
        <dbReference type="SAM" id="Phobius"/>
    </source>
</evidence>
<evidence type="ECO:0000256" key="8">
    <source>
        <dbReference type="ARBA" id="ARBA00022777"/>
    </source>
</evidence>
<feature type="domain" description="Gnk2-homologous" evidence="21">
    <location>
        <begin position="28"/>
        <end position="128"/>
    </location>
</feature>
<dbReference type="InterPro" id="IPR038408">
    <property type="entry name" value="GNK2_sf"/>
</dbReference>
<evidence type="ECO:0000313" key="22">
    <source>
        <dbReference type="EMBL" id="CAL1372595.1"/>
    </source>
</evidence>
<feature type="compositionally biased region" description="Basic and acidic residues" evidence="17">
    <location>
        <begin position="645"/>
        <end position="656"/>
    </location>
</feature>
<dbReference type="InterPro" id="IPR008271">
    <property type="entry name" value="Ser/Thr_kinase_AS"/>
</dbReference>
<evidence type="ECO:0000256" key="16">
    <source>
        <dbReference type="PROSITE-ProRule" id="PRU10141"/>
    </source>
</evidence>
<dbReference type="SUPFAM" id="SSF56112">
    <property type="entry name" value="Protein kinase-like (PK-like)"/>
    <property type="match status" value="1"/>
</dbReference>
<keyword evidence="12" id="KW-0675">Receptor</keyword>
<keyword evidence="9 16" id="KW-0067">ATP-binding</keyword>
<evidence type="ECO:0000259" key="21">
    <source>
        <dbReference type="PROSITE" id="PS51473"/>
    </source>
</evidence>
<dbReference type="PROSITE" id="PS50011">
    <property type="entry name" value="PROTEIN_KINASE_DOM"/>
    <property type="match status" value="1"/>
</dbReference>
<evidence type="ECO:0000256" key="5">
    <source>
        <dbReference type="ARBA" id="ARBA00022729"/>
    </source>
</evidence>
<dbReference type="PANTHER" id="PTHR27002:SF1073">
    <property type="entry name" value="CYSTEINE-RICH RECEPTOR-LIKE PROTEIN KINASE 29"/>
    <property type="match status" value="1"/>
</dbReference>
<comment type="catalytic activity">
    <reaction evidence="14">
        <text>L-seryl-[protein] + ATP = O-phospho-L-seryl-[protein] + ADP + H(+)</text>
        <dbReference type="Rhea" id="RHEA:17989"/>
        <dbReference type="Rhea" id="RHEA-COMP:9863"/>
        <dbReference type="Rhea" id="RHEA-COMP:11604"/>
        <dbReference type="ChEBI" id="CHEBI:15378"/>
        <dbReference type="ChEBI" id="CHEBI:29999"/>
        <dbReference type="ChEBI" id="CHEBI:30616"/>
        <dbReference type="ChEBI" id="CHEBI:83421"/>
        <dbReference type="ChEBI" id="CHEBI:456216"/>
    </reaction>
</comment>
<dbReference type="Proteomes" id="UP001497516">
    <property type="component" value="Chromosome 2"/>
</dbReference>
<feature type="compositionally biased region" description="Low complexity" evidence="17">
    <location>
        <begin position="622"/>
        <end position="644"/>
    </location>
</feature>
<name>A0AAV2DG81_9ROSI</name>
<keyword evidence="13" id="KW-0325">Glycoprotein</keyword>
<keyword evidence="10 18" id="KW-1133">Transmembrane helix</keyword>
<dbReference type="InterPro" id="IPR017441">
    <property type="entry name" value="Protein_kinase_ATP_BS"/>
</dbReference>
<evidence type="ECO:0000256" key="3">
    <source>
        <dbReference type="ARBA" id="ARBA00022679"/>
    </source>
</evidence>
<keyword evidence="7 16" id="KW-0547">Nucleotide-binding</keyword>
<evidence type="ECO:0000256" key="15">
    <source>
        <dbReference type="ARBA" id="ARBA00047951"/>
    </source>
</evidence>
<dbReference type="GO" id="GO:0005886">
    <property type="term" value="C:plasma membrane"/>
    <property type="evidence" value="ECO:0007669"/>
    <property type="project" value="TreeGrafter"/>
</dbReference>
<feature type="domain" description="Gnk2-homologous" evidence="21">
    <location>
        <begin position="134"/>
        <end position="237"/>
    </location>
</feature>
<gene>
    <name evidence="22" type="ORF">LTRI10_LOCUS14588</name>
</gene>
<dbReference type="FunFam" id="1.10.510.10:FF:000129">
    <property type="entry name" value="cysteine-rich receptor-like protein kinase 10"/>
    <property type="match status" value="1"/>
</dbReference>
<accession>A0AAV2DG81</accession>
<dbReference type="GO" id="GO:0005524">
    <property type="term" value="F:ATP binding"/>
    <property type="evidence" value="ECO:0007669"/>
    <property type="project" value="UniProtKB-UniRule"/>
</dbReference>
<dbReference type="CDD" id="cd23509">
    <property type="entry name" value="Gnk2-like"/>
    <property type="match status" value="2"/>
</dbReference>
<keyword evidence="2" id="KW-0723">Serine/threonine-protein kinase</keyword>
<protein>
    <recommendedName>
        <fullName evidence="24">Cysteine-rich receptor-like protein kinase 29</fullName>
    </recommendedName>
</protein>
<feature type="region of interest" description="Disordered" evidence="17">
    <location>
        <begin position="622"/>
        <end position="675"/>
    </location>
</feature>
<evidence type="ECO:0000313" key="23">
    <source>
        <dbReference type="Proteomes" id="UP001497516"/>
    </source>
</evidence>
<feature type="signal peptide" evidence="19">
    <location>
        <begin position="1"/>
        <end position="22"/>
    </location>
</feature>
<reference evidence="22 23" key="1">
    <citation type="submission" date="2024-04" db="EMBL/GenBank/DDBJ databases">
        <authorList>
            <person name="Fracassetti M."/>
        </authorList>
    </citation>
    <scope>NUCLEOTIDE SEQUENCE [LARGE SCALE GENOMIC DNA]</scope>
</reference>
<feature type="transmembrane region" description="Helical" evidence="18">
    <location>
        <begin position="270"/>
        <end position="290"/>
    </location>
</feature>
<evidence type="ECO:0000256" key="13">
    <source>
        <dbReference type="ARBA" id="ARBA00023180"/>
    </source>
</evidence>
<feature type="compositionally biased region" description="Pro residues" evidence="17">
    <location>
        <begin position="242"/>
        <end position="258"/>
    </location>
</feature>
<evidence type="ECO:0000256" key="1">
    <source>
        <dbReference type="ARBA" id="ARBA00004167"/>
    </source>
</evidence>
<dbReference type="InterPro" id="IPR001245">
    <property type="entry name" value="Ser-Thr/Tyr_kinase_cat_dom"/>
</dbReference>
<dbReference type="Pfam" id="PF07714">
    <property type="entry name" value="PK_Tyr_Ser-Thr"/>
    <property type="match status" value="1"/>
</dbReference>
<evidence type="ECO:0000256" key="19">
    <source>
        <dbReference type="SAM" id="SignalP"/>
    </source>
</evidence>
<keyword evidence="3" id="KW-0808">Transferase</keyword>
<comment type="subcellular location">
    <subcellularLocation>
        <location evidence="1">Membrane</location>
        <topology evidence="1">Single-pass membrane protein</topology>
    </subcellularLocation>
</comment>
<feature type="domain" description="Protein kinase" evidence="20">
    <location>
        <begin position="333"/>
        <end position="610"/>
    </location>
</feature>
<dbReference type="GO" id="GO:0006950">
    <property type="term" value="P:response to stress"/>
    <property type="evidence" value="ECO:0007669"/>
    <property type="project" value="UniProtKB-ARBA"/>
</dbReference>
<dbReference type="GO" id="GO:0004674">
    <property type="term" value="F:protein serine/threonine kinase activity"/>
    <property type="evidence" value="ECO:0007669"/>
    <property type="project" value="UniProtKB-KW"/>
</dbReference>
<evidence type="ECO:0000256" key="17">
    <source>
        <dbReference type="SAM" id="MobiDB-lite"/>
    </source>
</evidence>
<keyword evidence="4 18" id="KW-0812">Transmembrane</keyword>
<dbReference type="AlphaFoldDB" id="A0AAV2DG81"/>
<dbReference type="PANTHER" id="PTHR27002">
    <property type="entry name" value="RECEPTOR-LIKE SERINE/THREONINE-PROTEIN KINASE SD1-8"/>
    <property type="match status" value="1"/>
</dbReference>
<keyword evidence="23" id="KW-1185">Reference proteome</keyword>
<dbReference type="InterPro" id="IPR011009">
    <property type="entry name" value="Kinase-like_dom_sf"/>
</dbReference>
<dbReference type="FunFam" id="3.30.200.20:FF:000142">
    <property type="entry name" value="Cysteine-rich receptor-like protein kinase 10"/>
    <property type="match status" value="1"/>
</dbReference>
<dbReference type="EMBL" id="OZ034815">
    <property type="protein sequence ID" value="CAL1372595.1"/>
    <property type="molecule type" value="Genomic_DNA"/>
</dbReference>
<comment type="catalytic activity">
    <reaction evidence="15">
        <text>L-threonyl-[protein] + ATP = O-phospho-L-threonyl-[protein] + ADP + H(+)</text>
        <dbReference type="Rhea" id="RHEA:46608"/>
        <dbReference type="Rhea" id="RHEA-COMP:11060"/>
        <dbReference type="Rhea" id="RHEA-COMP:11605"/>
        <dbReference type="ChEBI" id="CHEBI:15378"/>
        <dbReference type="ChEBI" id="CHEBI:30013"/>
        <dbReference type="ChEBI" id="CHEBI:30616"/>
        <dbReference type="ChEBI" id="CHEBI:61977"/>
        <dbReference type="ChEBI" id="CHEBI:456216"/>
    </reaction>
</comment>
<evidence type="ECO:0000256" key="11">
    <source>
        <dbReference type="ARBA" id="ARBA00023136"/>
    </source>
</evidence>